<dbReference type="EMBL" id="JAAIUW010000007">
    <property type="protein sequence ID" value="KAF7822687.1"/>
    <property type="molecule type" value="Genomic_DNA"/>
</dbReference>
<dbReference type="Proteomes" id="UP000634136">
    <property type="component" value="Unassembled WGS sequence"/>
</dbReference>
<reference evidence="1" key="1">
    <citation type="submission" date="2020-09" db="EMBL/GenBank/DDBJ databases">
        <title>Genome-Enabled Discovery of Anthraquinone Biosynthesis in Senna tora.</title>
        <authorList>
            <person name="Kang S.-H."/>
            <person name="Pandey R.P."/>
            <person name="Lee C.-M."/>
            <person name="Sim J.-S."/>
            <person name="Jeong J.-T."/>
            <person name="Choi B.-S."/>
            <person name="Jung M."/>
            <person name="Ginzburg D."/>
            <person name="Zhao K."/>
            <person name="Won S.Y."/>
            <person name="Oh T.-J."/>
            <person name="Yu Y."/>
            <person name="Kim N.-H."/>
            <person name="Lee O.R."/>
            <person name="Lee T.-H."/>
            <person name="Bashyal P."/>
            <person name="Kim T.-S."/>
            <person name="Lee W.-H."/>
            <person name="Kawkins C."/>
            <person name="Kim C.-K."/>
            <person name="Kim J.S."/>
            <person name="Ahn B.O."/>
            <person name="Rhee S.Y."/>
            <person name="Sohng J.K."/>
        </authorList>
    </citation>
    <scope>NUCLEOTIDE SEQUENCE</scope>
    <source>
        <tissue evidence="1">Leaf</tissue>
    </source>
</reference>
<name>A0A834TI91_9FABA</name>
<protein>
    <submittedName>
        <fullName evidence="1">Uncharacterized protein</fullName>
    </submittedName>
</protein>
<organism evidence="1 2">
    <name type="scientific">Senna tora</name>
    <dbReference type="NCBI Taxonomy" id="362788"/>
    <lineage>
        <taxon>Eukaryota</taxon>
        <taxon>Viridiplantae</taxon>
        <taxon>Streptophyta</taxon>
        <taxon>Embryophyta</taxon>
        <taxon>Tracheophyta</taxon>
        <taxon>Spermatophyta</taxon>
        <taxon>Magnoliopsida</taxon>
        <taxon>eudicotyledons</taxon>
        <taxon>Gunneridae</taxon>
        <taxon>Pentapetalae</taxon>
        <taxon>rosids</taxon>
        <taxon>fabids</taxon>
        <taxon>Fabales</taxon>
        <taxon>Fabaceae</taxon>
        <taxon>Caesalpinioideae</taxon>
        <taxon>Cassia clade</taxon>
        <taxon>Senna</taxon>
    </lineage>
</organism>
<sequence length="32" mass="3861">MVYYTVANQRFKRRIEFNSNNDGRRLKDGQAI</sequence>
<dbReference type="AlphaFoldDB" id="A0A834TI91"/>
<comment type="caution">
    <text evidence="1">The sequence shown here is derived from an EMBL/GenBank/DDBJ whole genome shotgun (WGS) entry which is preliminary data.</text>
</comment>
<proteinExistence type="predicted"/>
<accession>A0A834TI91</accession>
<evidence type="ECO:0000313" key="1">
    <source>
        <dbReference type="EMBL" id="KAF7822687.1"/>
    </source>
</evidence>
<gene>
    <name evidence="1" type="ORF">G2W53_020831</name>
</gene>
<evidence type="ECO:0000313" key="2">
    <source>
        <dbReference type="Proteomes" id="UP000634136"/>
    </source>
</evidence>
<keyword evidence="2" id="KW-1185">Reference proteome</keyword>